<protein>
    <recommendedName>
        <fullName evidence="7">AP2/ERF domain-containing protein</fullName>
    </recommendedName>
</protein>
<dbReference type="EMBL" id="JAJJMB010008592">
    <property type="protein sequence ID" value="KAI3922757.1"/>
    <property type="molecule type" value="Genomic_DNA"/>
</dbReference>
<dbReference type="GO" id="GO:0003677">
    <property type="term" value="F:DNA binding"/>
    <property type="evidence" value="ECO:0007669"/>
    <property type="project" value="UniProtKB-KW"/>
</dbReference>
<dbReference type="PRINTS" id="PR00367">
    <property type="entry name" value="ETHRSPELEMNT"/>
</dbReference>
<dbReference type="InterPro" id="IPR016177">
    <property type="entry name" value="DNA-bd_dom_sf"/>
</dbReference>
<dbReference type="Gene3D" id="3.30.730.10">
    <property type="entry name" value="AP2/ERF domain"/>
    <property type="match status" value="1"/>
</dbReference>
<gene>
    <name evidence="8" type="ORF">MKW98_006888</name>
</gene>
<evidence type="ECO:0000313" key="9">
    <source>
        <dbReference type="Proteomes" id="UP001202328"/>
    </source>
</evidence>
<accession>A0AAD4SUS5</accession>
<dbReference type="AlphaFoldDB" id="A0AAD4SUS5"/>
<dbReference type="Proteomes" id="UP001202328">
    <property type="component" value="Unassembled WGS sequence"/>
</dbReference>
<dbReference type="PANTHER" id="PTHR31677:SF252">
    <property type="entry name" value="ETHYLENE-RESPONSIVE TRANSCRIPTION FACTOR 3"/>
    <property type="match status" value="1"/>
</dbReference>
<evidence type="ECO:0000313" key="8">
    <source>
        <dbReference type="EMBL" id="KAI3922757.1"/>
    </source>
</evidence>
<evidence type="ECO:0000259" key="7">
    <source>
        <dbReference type="PROSITE" id="PS51032"/>
    </source>
</evidence>
<dbReference type="GO" id="GO:0005634">
    <property type="term" value="C:nucleus"/>
    <property type="evidence" value="ECO:0007669"/>
    <property type="project" value="UniProtKB-SubCell"/>
</dbReference>
<dbReference type="SMART" id="SM00380">
    <property type="entry name" value="AP2"/>
    <property type="match status" value="1"/>
</dbReference>
<evidence type="ECO:0000256" key="4">
    <source>
        <dbReference type="ARBA" id="ARBA00023163"/>
    </source>
</evidence>
<evidence type="ECO:0000256" key="3">
    <source>
        <dbReference type="ARBA" id="ARBA00023125"/>
    </source>
</evidence>
<keyword evidence="4" id="KW-0804">Transcription</keyword>
<keyword evidence="3" id="KW-0238">DNA-binding</keyword>
<dbReference type="SUPFAM" id="SSF54171">
    <property type="entry name" value="DNA-binding domain"/>
    <property type="match status" value="1"/>
</dbReference>
<evidence type="ECO:0000256" key="6">
    <source>
        <dbReference type="SAM" id="MobiDB-lite"/>
    </source>
</evidence>
<organism evidence="8 9">
    <name type="scientific">Papaver atlanticum</name>
    <dbReference type="NCBI Taxonomy" id="357466"/>
    <lineage>
        <taxon>Eukaryota</taxon>
        <taxon>Viridiplantae</taxon>
        <taxon>Streptophyta</taxon>
        <taxon>Embryophyta</taxon>
        <taxon>Tracheophyta</taxon>
        <taxon>Spermatophyta</taxon>
        <taxon>Magnoliopsida</taxon>
        <taxon>Ranunculales</taxon>
        <taxon>Papaveraceae</taxon>
        <taxon>Papaveroideae</taxon>
        <taxon>Papaver</taxon>
    </lineage>
</organism>
<feature type="region of interest" description="Disordered" evidence="6">
    <location>
        <begin position="65"/>
        <end position="90"/>
    </location>
</feature>
<comment type="subcellular location">
    <subcellularLocation>
        <location evidence="1">Nucleus</location>
    </subcellularLocation>
</comment>
<dbReference type="FunFam" id="3.30.730.10:FF:000001">
    <property type="entry name" value="Ethylene-responsive transcription factor 2"/>
    <property type="match status" value="1"/>
</dbReference>
<keyword evidence="5" id="KW-0539">Nucleus</keyword>
<sequence length="345" mass="39178">MMVGGNERINQEEEEVKEMRYRGVRKRPWGRFAAEIRDPWKKTRVWLGTFDSAEDAAKAYDTAARNLRGPKAKTNFPSSPIHPHQTIYHQQQQSTNFYNNQQYHQQNHNQPQVNNIQRPTSSSLSSTVESFSGPRFSSPALIHHAPSQQQQHRRRRPHRQPVDPDQDCHSDCDSSSSVIDGDNHHDITAASSSSSAFNIRSKQPLPFDLNFPPPVVDYLNNGDDDLALFRMVYRLLLLPPLDILKVISCLYCRNEILLAHLCLPLQGIRLVSFVLTGKEGSSILHANWKSLNFESNYIWARGLASNASVRSSLCRGRIPGNSILGRSSFAFTRLLTCATRIDYLK</sequence>
<name>A0AAD4SUS5_9MAGN</name>
<feature type="compositionally biased region" description="Low complexity" evidence="6">
    <location>
        <begin position="107"/>
        <end position="132"/>
    </location>
</feature>
<dbReference type="PROSITE" id="PS51032">
    <property type="entry name" value="AP2_ERF"/>
    <property type="match status" value="1"/>
</dbReference>
<feature type="region of interest" description="Disordered" evidence="6">
    <location>
        <begin position="107"/>
        <end position="185"/>
    </location>
</feature>
<feature type="domain" description="AP2/ERF" evidence="7">
    <location>
        <begin position="20"/>
        <end position="77"/>
    </location>
</feature>
<comment type="caution">
    <text evidence="8">The sequence shown here is derived from an EMBL/GenBank/DDBJ whole genome shotgun (WGS) entry which is preliminary data.</text>
</comment>
<dbReference type="GO" id="GO:0003700">
    <property type="term" value="F:DNA-binding transcription factor activity"/>
    <property type="evidence" value="ECO:0007669"/>
    <property type="project" value="InterPro"/>
</dbReference>
<evidence type="ECO:0000256" key="1">
    <source>
        <dbReference type="ARBA" id="ARBA00004123"/>
    </source>
</evidence>
<reference evidence="8" key="1">
    <citation type="submission" date="2022-04" db="EMBL/GenBank/DDBJ databases">
        <title>A functionally conserved STORR gene fusion in Papaver species that diverged 16.8 million years ago.</title>
        <authorList>
            <person name="Catania T."/>
        </authorList>
    </citation>
    <scope>NUCLEOTIDE SEQUENCE</scope>
    <source>
        <strain evidence="8">S-188037</strain>
    </source>
</reference>
<dbReference type="PANTHER" id="PTHR31677">
    <property type="entry name" value="AP2 DOMAIN CLASS TRANSCRIPTION FACTOR"/>
    <property type="match status" value="1"/>
</dbReference>
<dbReference type="CDD" id="cd00018">
    <property type="entry name" value="AP2"/>
    <property type="match status" value="1"/>
</dbReference>
<dbReference type="Pfam" id="PF00847">
    <property type="entry name" value="AP2"/>
    <property type="match status" value="1"/>
</dbReference>
<evidence type="ECO:0000256" key="5">
    <source>
        <dbReference type="ARBA" id="ARBA00023242"/>
    </source>
</evidence>
<proteinExistence type="predicted"/>
<evidence type="ECO:0000256" key="2">
    <source>
        <dbReference type="ARBA" id="ARBA00023015"/>
    </source>
</evidence>
<feature type="compositionally biased region" description="Basic and acidic residues" evidence="6">
    <location>
        <begin position="160"/>
        <end position="172"/>
    </location>
</feature>
<keyword evidence="9" id="KW-1185">Reference proteome</keyword>
<dbReference type="InterPro" id="IPR001471">
    <property type="entry name" value="AP2/ERF_dom"/>
</dbReference>
<dbReference type="InterPro" id="IPR036955">
    <property type="entry name" value="AP2/ERF_dom_sf"/>
</dbReference>
<keyword evidence="2" id="KW-0805">Transcription regulation</keyword>